<evidence type="ECO:0000256" key="6">
    <source>
        <dbReference type="ARBA" id="ARBA00022741"/>
    </source>
</evidence>
<comment type="catalytic activity">
    <reaction evidence="9 10 11">
        <text>adenosine(37) in tRNA + dimethylallyl diphosphate = N(6)-dimethylallyladenosine(37) in tRNA + diphosphate</text>
        <dbReference type="Rhea" id="RHEA:26482"/>
        <dbReference type="Rhea" id="RHEA-COMP:10162"/>
        <dbReference type="Rhea" id="RHEA-COMP:10375"/>
        <dbReference type="ChEBI" id="CHEBI:33019"/>
        <dbReference type="ChEBI" id="CHEBI:57623"/>
        <dbReference type="ChEBI" id="CHEBI:74411"/>
        <dbReference type="ChEBI" id="CHEBI:74415"/>
        <dbReference type="EC" id="2.5.1.75"/>
    </reaction>
</comment>
<comment type="similarity">
    <text evidence="3 10 13">Belongs to the IPP transferase family.</text>
</comment>
<evidence type="ECO:0000256" key="9">
    <source>
        <dbReference type="ARBA" id="ARBA00049563"/>
    </source>
</evidence>
<comment type="caution">
    <text evidence="10">Lacks conserved residue(s) required for the propagation of feature annotation.</text>
</comment>
<comment type="caution">
    <text evidence="14">The sequence shown here is derived from an EMBL/GenBank/DDBJ whole genome shotgun (WGS) entry which is preliminary data.</text>
</comment>
<feature type="region of interest" description="Interaction with substrate tRNA" evidence="10">
    <location>
        <begin position="42"/>
        <end position="45"/>
    </location>
</feature>
<evidence type="ECO:0000256" key="11">
    <source>
        <dbReference type="RuleBase" id="RU003783"/>
    </source>
</evidence>
<name>A0ABS0J7J9_9BACT</name>
<accession>A0ABS0J7J9</accession>
<keyword evidence="5 10" id="KW-0819">tRNA processing</keyword>
<dbReference type="InterPro" id="IPR027417">
    <property type="entry name" value="P-loop_NTPase"/>
</dbReference>
<protein>
    <recommendedName>
        <fullName evidence="10">tRNA dimethylallyltransferase</fullName>
        <ecNumber evidence="10">2.5.1.75</ecNumber>
    </recommendedName>
    <alternativeName>
        <fullName evidence="10">Dimethylallyl diphosphate:tRNA dimethylallyltransferase</fullName>
        <shortName evidence="10">DMAPP:tRNA dimethylallyltransferase</shortName>
        <shortName evidence="10">DMATase</shortName>
    </alternativeName>
    <alternativeName>
        <fullName evidence="10">Isopentenyl-diphosphate:tRNA isopentenyltransferase</fullName>
        <shortName evidence="10">IPP transferase</shortName>
        <shortName evidence="10">IPPT</shortName>
        <shortName evidence="10">IPTase</shortName>
    </alternativeName>
</protein>
<feature type="binding site" evidence="10">
    <location>
        <begin position="17"/>
        <end position="24"/>
    </location>
    <ligand>
        <name>ATP</name>
        <dbReference type="ChEBI" id="CHEBI:30616"/>
    </ligand>
</feature>
<organism evidence="14 15">
    <name type="scientific">Nitratidesulfovibrio oxamicus</name>
    <dbReference type="NCBI Taxonomy" id="32016"/>
    <lineage>
        <taxon>Bacteria</taxon>
        <taxon>Pseudomonadati</taxon>
        <taxon>Thermodesulfobacteriota</taxon>
        <taxon>Desulfovibrionia</taxon>
        <taxon>Desulfovibrionales</taxon>
        <taxon>Desulfovibrionaceae</taxon>
        <taxon>Nitratidesulfovibrio</taxon>
    </lineage>
</organism>
<dbReference type="InterPro" id="IPR039657">
    <property type="entry name" value="Dimethylallyltransferase"/>
</dbReference>
<evidence type="ECO:0000313" key="14">
    <source>
        <dbReference type="EMBL" id="MBG3878105.1"/>
    </source>
</evidence>
<feature type="site" description="Interaction with substrate tRNA" evidence="10">
    <location>
        <position position="132"/>
    </location>
</feature>
<dbReference type="HAMAP" id="MF_00185">
    <property type="entry name" value="IPP_trans"/>
    <property type="match status" value="1"/>
</dbReference>
<evidence type="ECO:0000256" key="10">
    <source>
        <dbReference type="HAMAP-Rule" id="MF_00185"/>
    </source>
</evidence>
<evidence type="ECO:0000256" key="2">
    <source>
        <dbReference type="ARBA" id="ARBA00003213"/>
    </source>
</evidence>
<dbReference type="Proteomes" id="UP001194469">
    <property type="component" value="Unassembled WGS sequence"/>
</dbReference>
<keyword evidence="7 10" id="KW-0067">ATP-binding</keyword>
<feature type="region of interest" description="Interaction with substrate tRNA" evidence="10">
    <location>
        <begin position="166"/>
        <end position="170"/>
    </location>
</feature>
<dbReference type="GO" id="GO:0052381">
    <property type="term" value="F:tRNA dimethylallyltransferase activity"/>
    <property type="evidence" value="ECO:0007669"/>
    <property type="project" value="UniProtKB-EC"/>
</dbReference>
<dbReference type="EMBL" id="VRYY01000469">
    <property type="protein sequence ID" value="MBG3878105.1"/>
    <property type="molecule type" value="Genomic_DNA"/>
</dbReference>
<dbReference type="EC" id="2.5.1.75" evidence="10"/>
<comment type="function">
    <text evidence="2 10 12">Catalyzes the transfer of a dimethylallyl group onto the adenine at position 37 in tRNAs that read codons beginning with uridine, leading to the formation of N6-(dimethylallyl)adenosine (i(6)A).</text>
</comment>
<evidence type="ECO:0000256" key="13">
    <source>
        <dbReference type="RuleBase" id="RU003785"/>
    </source>
</evidence>
<reference evidence="14 15" key="1">
    <citation type="submission" date="2019-08" db="EMBL/GenBank/DDBJ databases">
        <authorList>
            <person name="Luo N."/>
        </authorList>
    </citation>
    <scope>NUCLEOTIDE SEQUENCE [LARGE SCALE GENOMIC DNA]</scope>
    <source>
        <strain evidence="14 15">NCIMB 9442</strain>
    </source>
</reference>
<sequence length="315" mass="34251">MFVIATAPPIRVICLVGPTGAGKTAAALHLARTFGGGVVNADSRQVYRDFPIITAQPSPEERAVCPHLLYGFLSGTEKISAGVWTDKAEAAIVALHGDGLQPLLVGGTGLYLKTLLDGIADIPRVDPAIGVRLERECDALGAPALHARLASIDPDYAARIHPNDRQRAVRALEVHEGTGHTLSWWHARPVPPPRYAALRIGTDMSLDELTPRLDRRIDMMLEAGALDEARAARTVCDDPAAPGWSGIGCAELYRHLTGELPWAEARLLWLRNTRAYAKRQLTWFRADKRIHWIRPDDLDAMAALAGAFLHGEAAE</sequence>
<dbReference type="Pfam" id="PF01715">
    <property type="entry name" value="IPPT"/>
    <property type="match status" value="1"/>
</dbReference>
<feature type="binding site" evidence="10">
    <location>
        <begin position="19"/>
        <end position="24"/>
    </location>
    <ligand>
        <name>substrate</name>
    </ligand>
</feature>
<dbReference type="InterPro" id="IPR018022">
    <property type="entry name" value="IPT"/>
</dbReference>
<keyword evidence="15" id="KW-1185">Reference proteome</keyword>
<evidence type="ECO:0000256" key="12">
    <source>
        <dbReference type="RuleBase" id="RU003784"/>
    </source>
</evidence>
<dbReference type="Gene3D" id="1.10.20.140">
    <property type="match status" value="1"/>
</dbReference>
<evidence type="ECO:0000256" key="7">
    <source>
        <dbReference type="ARBA" id="ARBA00022840"/>
    </source>
</evidence>
<evidence type="ECO:0000256" key="4">
    <source>
        <dbReference type="ARBA" id="ARBA00022679"/>
    </source>
</evidence>
<dbReference type="PANTHER" id="PTHR11088">
    <property type="entry name" value="TRNA DIMETHYLALLYLTRANSFERASE"/>
    <property type="match status" value="1"/>
</dbReference>
<dbReference type="Gene3D" id="3.40.50.300">
    <property type="entry name" value="P-loop containing nucleotide triphosphate hydrolases"/>
    <property type="match status" value="1"/>
</dbReference>
<evidence type="ECO:0000256" key="3">
    <source>
        <dbReference type="ARBA" id="ARBA00005842"/>
    </source>
</evidence>
<dbReference type="PANTHER" id="PTHR11088:SF60">
    <property type="entry name" value="TRNA DIMETHYLALLYLTRANSFERASE"/>
    <property type="match status" value="1"/>
</dbReference>
<keyword evidence="4 10" id="KW-0808">Transferase</keyword>
<evidence type="ECO:0000256" key="1">
    <source>
        <dbReference type="ARBA" id="ARBA00001946"/>
    </source>
</evidence>
<evidence type="ECO:0000256" key="5">
    <source>
        <dbReference type="ARBA" id="ARBA00022694"/>
    </source>
</evidence>
<keyword evidence="6 10" id="KW-0547">Nucleotide-binding</keyword>
<keyword evidence="8 10" id="KW-0460">Magnesium</keyword>
<comment type="subunit">
    <text evidence="10">Monomer.</text>
</comment>
<dbReference type="NCBIfam" id="TIGR00174">
    <property type="entry name" value="miaA"/>
    <property type="match status" value="1"/>
</dbReference>
<comment type="cofactor">
    <cofactor evidence="1 10">
        <name>Mg(2+)</name>
        <dbReference type="ChEBI" id="CHEBI:18420"/>
    </cofactor>
</comment>
<feature type="site" description="Interaction with substrate tRNA" evidence="10">
    <location>
        <position position="108"/>
    </location>
</feature>
<proteinExistence type="inferred from homology"/>
<gene>
    <name evidence="10 14" type="primary">miaA</name>
    <name evidence="14" type="ORF">FVW20_14080</name>
</gene>
<evidence type="ECO:0000313" key="15">
    <source>
        <dbReference type="Proteomes" id="UP001194469"/>
    </source>
</evidence>
<evidence type="ECO:0000256" key="8">
    <source>
        <dbReference type="ARBA" id="ARBA00022842"/>
    </source>
</evidence>
<dbReference type="SUPFAM" id="SSF52540">
    <property type="entry name" value="P-loop containing nucleoside triphosphate hydrolases"/>
    <property type="match status" value="1"/>
</dbReference>